<organism evidence="1 2">
    <name type="scientific">Drosophila guanche</name>
    <name type="common">Fruit fly</name>
    <dbReference type="NCBI Taxonomy" id="7266"/>
    <lineage>
        <taxon>Eukaryota</taxon>
        <taxon>Metazoa</taxon>
        <taxon>Ecdysozoa</taxon>
        <taxon>Arthropoda</taxon>
        <taxon>Hexapoda</taxon>
        <taxon>Insecta</taxon>
        <taxon>Pterygota</taxon>
        <taxon>Neoptera</taxon>
        <taxon>Endopterygota</taxon>
        <taxon>Diptera</taxon>
        <taxon>Brachycera</taxon>
        <taxon>Muscomorpha</taxon>
        <taxon>Ephydroidea</taxon>
        <taxon>Drosophilidae</taxon>
        <taxon>Drosophila</taxon>
        <taxon>Sophophora</taxon>
    </lineage>
</organism>
<dbReference type="InterPro" id="IPR018788">
    <property type="entry name" value="Proteasome_assmbl_chp_3"/>
</dbReference>
<evidence type="ECO:0000313" key="2">
    <source>
        <dbReference type="Proteomes" id="UP000268350"/>
    </source>
</evidence>
<dbReference type="Pfam" id="PF10178">
    <property type="entry name" value="PAC3"/>
    <property type="match status" value="1"/>
</dbReference>
<accession>A0A3B0JG74</accession>
<sequence>MDEICAKPKPTEVPREEVKQTGFEKQFSVPVNGIPTEIVYHRFGRKRLLVITQLGKIAGTYNVSFDISNSPSVLKPVHNPDFHVSVPITINCCLGANTAEVDCAIQFLVNNTKLWESPTDFVICLGLKEIDSPNLHALAKVLNEVVL</sequence>
<dbReference type="STRING" id="7266.A0A3B0JG74"/>
<dbReference type="OrthoDB" id="5839at2759"/>
<keyword evidence="2" id="KW-1185">Reference proteome</keyword>
<reference evidence="2" key="1">
    <citation type="submission" date="2018-01" db="EMBL/GenBank/DDBJ databases">
        <authorList>
            <person name="Alioto T."/>
            <person name="Alioto T."/>
        </authorList>
    </citation>
    <scope>NUCLEOTIDE SEQUENCE [LARGE SCALE GENOMIC DNA]</scope>
</reference>
<evidence type="ECO:0000313" key="1">
    <source>
        <dbReference type="EMBL" id="SPP79703.1"/>
    </source>
</evidence>
<dbReference type="OMA" id="HGFANKW"/>
<dbReference type="GO" id="GO:0043248">
    <property type="term" value="P:proteasome assembly"/>
    <property type="evidence" value="ECO:0007669"/>
    <property type="project" value="InterPro"/>
</dbReference>
<dbReference type="Proteomes" id="UP000268350">
    <property type="component" value="Unassembled WGS sequence"/>
</dbReference>
<dbReference type="Gene3D" id="3.30.230.90">
    <property type="match status" value="1"/>
</dbReference>
<protein>
    <submittedName>
        <fullName evidence="1">Uncharacterized protein</fullName>
    </submittedName>
</protein>
<proteinExistence type="predicted"/>
<gene>
    <name evidence="1" type="ORF">DGUA_6G012593</name>
</gene>
<dbReference type="InterPro" id="IPR053720">
    <property type="entry name" value="Psm_Assembly_Chaperone"/>
</dbReference>
<name>A0A3B0JG74_DROGU</name>
<dbReference type="EMBL" id="OUUW01000004">
    <property type="protein sequence ID" value="SPP79703.1"/>
    <property type="molecule type" value="Genomic_DNA"/>
</dbReference>
<dbReference type="AlphaFoldDB" id="A0A3B0JG74"/>